<feature type="domain" description="EGF-like" evidence="7">
    <location>
        <begin position="36"/>
        <end position="73"/>
    </location>
</feature>
<dbReference type="SMART" id="SM00179">
    <property type="entry name" value="EGF_CA"/>
    <property type="match status" value="3"/>
</dbReference>
<proteinExistence type="predicted"/>
<keyword evidence="1 6" id="KW-0245">EGF-like domain</keyword>
<accession>F6VGQ2</accession>
<evidence type="ECO:0000256" key="5">
    <source>
        <dbReference type="ARBA" id="ARBA00023180"/>
    </source>
</evidence>
<dbReference type="Proteomes" id="UP000008144">
    <property type="component" value="Chromosome 3"/>
</dbReference>
<evidence type="ECO:0000256" key="1">
    <source>
        <dbReference type="ARBA" id="ARBA00022536"/>
    </source>
</evidence>
<keyword evidence="2" id="KW-0732">Signal</keyword>
<dbReference type="Pfam" id="PF12947">
    <property type="entry name" value="EGF_3"/>
    <property type="match status" value="2"/>
</dbReference>
<dbReference type="InterPro" id="IPR018097">
    <property type="entry name" value="EGF_Ca-bd_CS"/>
</dbReference>
<evidence type="ECO:0000259" key="7">
    <source>
        <dbReference type="PROSITE" id="PS50026"/>
    </source>
</evidence>
<dbReference type="GO" id="GO:0005201">
    <property type="term" value="F:extracellular matrix structural constituent"/>
    <property type="evidence" value="ECO:0000318"/>
    <property type="project" value="GO_Central"/>
</dbReference>
<dbReference type="InParanoid" id="F6VGQ2"/>
<evidence type="ECO:0000256" key="6">
    <source>
        <dbReference type="PROSITE-ProRule" id="PRU00076"/>
    </source>
</evidence>
<dbReference type="InterPro" id="IPR000742">
    <property type="entry name" value="EGF"/>
</dbReference>
<dbReference type="AlphaFoldDB" id="F6VGQ2"/>
<dbReference type="PROSITE" id="PS01187">
    <property type="entry name" value="EGF_CA"/>
    <property type="match status" value="2"/>
</dbReference>
<keyword evidence="5" id="KW-0325">Glycoprotein</keyword>
<dbReference type="InterPro" id="IPR024731">
    <property type="entry name" value="NELL2-like_EGF"/>
</dbReference>
<dbReference type="PANTHER" id="PTHR24042">
    <property type="entry name" value="NEL HOMOLOG"/>
    <property type="match status" value="1"/>
</dbReference>
<dbReference type="FunFam" id="2.10.25.10:FF:000038">
    <property type="entry name" value="Fibrillin 2"/>
    <property type="match status" value="3"/>
</dbReference>
<reference evidence="8" key="4">
    <citation type="submission" date="2025-09" db="UniProtKB">
        <authorList>
            <consortium name="Ensembl"/>
        </authorList>
    </citation>
    <scope>IDENTIFICATION</scope>
</reference>
<comment type="caution">
    <text evidence="6">Lacks conserved residue(s) required for the propagation of feature annotation.</text>
</comment>
<dbReference type="GeneTree" id="ENSGT00950000183158"/>
<dbReference type="PANTHER" id="PTHR24042:SF5">
    <property type="entry name" value="EGF-LIKE CALCIUM-BINDING DOMAIN-CONTAINING PROTEIN"/>
    <property type="match status" value="1"/>
</dbReference>
<dbReference type="SMART" id="SM00181">
    <property type="entry name" value="EGF"/>
    <property type="match status" value="3"/>
</dbReference>
<dbReference type="HOGENOM" id="CLU_1399153_0_0_1"/>
<keyword evidence="4" id="KW-1015">Disulfide bond</keyword>
<reference evidence="8" key="3">
    <citation type="submission" date="2025-08" db="UniProtKB">
        <authorList>
            <consortium name="Ensembl"/>
        </authorList>
    </citation>
    <scope>IDENTIFICATION</scope>
</reference>
<dbReference type="STRING" id="7719.ENSCINP00000028392"/>
<dbReference type="InterPro" id="IPR009030">
    <property type="entry name" value="Growth_fac_rcpt_cys_sf"/>
</dbReference>
<keyword evidence="9" id="KW-1185">Reference proteome</keyword>
<protein>
    <recommendedName>
        <fullName evidence="7">EGF-like domain-containing protein</fullName>
    </recommendedName>
</protein>
<organism evidence="8 9">
    <name type="scientific">Ciona intestinalis</name>
    <name type="common">Transparent sea squirt</name>
    <name type="synonym">Ascidia intestinalis</name>
    <dbReference type="NCBI Taxonomy" id="7719"/>
    <lineage>
        <taxon>Eukaryota</taxon>
        <taxon>Metazoa</taxon>
        <taxon>Chordata</taxon>
        <taxon>Tunicata</taxon>
        <taxon>Ascidiacea</taxon>
        <taxon>Phlebobranchia</taxon>
        <taxon>Cionidae</taxon>
        <taxon>Ciona</taxon>
    </lineage>
</organism>
<dbReference type="CDD" id="cd00054">
    <property type="entry name" value="EGF_CA"/>
    <property type="match status" value="3"/>
</dbReference>
<evidence type="ECO:0000256" key="4">
    <source>
        <dbReference type="ARBA" id="ARBA00023157"/>
    </source>
</evidence>
<evidence type="ECO:0000256" key="3">
    <source>
        <dbReference type="ARBA" id="ARBA00022737"/>
    </source>
</evidence>
<dbReference type="EMBL" id="EAAA01001830">
    <property type="status" value="NOT_ANNOTATED_CDS"/>
    <property type="molecule type" value="Genomic_DNA"/>
</dbReference>
<dbReference type="Ensembl" id="ENSCINT00000028638.2">
    <property type="protein sequence ID" value="ENSCINP00000028392.2"/>
    <property type="gene ID" value="ENSCING00000016362.2"/>
</dbReference>
<feature type="domain" description="EGF-like" evidence="7">
    <location>
        <begin position="76"/>
        <end position="117"/>
    </location>
</feature>
<evidence type="ECO:0000313" key="9">
    <source>
        <dbReference type="Proteomes" id="UP000008144"/>
    </source>
</evidence>
<dbReference type="OMA" id="GEHEECI"/>
<dbReference type="InterPro" id="IPR000152">
    <property type="entry name" value="EGF-type_Asp/Asn_hydroxyl_site"/>
</dbReference>
<dbReference type="InterPro" id="IPR051586">
    <property type="entry name" value="PKC-binding_NELL"/>
</dbReference>
<dbReference type="PROSITE" id="PS50026">
    <property type="entry name" value="EGF_3"/>
    <property type="match status" value="3"/>
</dbReference>
<dbReference type="PROSITE" id="PS00010">
    <property type="entry name" value="ASX_HYDROXYL"/>
    <property type="match status" value="3"/>
</dbReference>
<dbReference type="GO" id="GO:0005509">
    <property type="term" value="F:calcium ion binding"/>
    <property type="evidence" value="ECO:0007669"/>
    <property type="project" value="InterPro"/>
</dbReference>
<dbReference type="SUPFAM" id="SSF57184">
    <property type="entry name" value="Growth factor receptor domain"/>
    <property type="match status" value="1"/>
</dbReference>
<dbReference type="PROSITE" id="PS01186">
    <property type="entry name" value="EGF_2"/>
    <property type="match status" value="2"/>
</dbReference>
<dbReference type="InterPro" id="IPR001881">
    <property type="entry name" value="EGF-like_Ca-bd_dom"/>
</dbReference>
<sequence length="195" mass="20675">MAGSPCHLNAQCNNTIGSFTCKCKTGYTGNGTHCSDINECLTPTTCHSNAQCRNTVGSFTCNCSQGYVSNGFQCFDINECLSMSTNNCHMNATCSNTDGGFICFCNSGFTGDGVNCQVLATPAPLPLNAVVFEIITTININFTSPQKANAIINLDKELLVVALAPIPGYHSVRKISDRQGSVIVTSEAIFTTSQT</sequence>
<dbReference type="GO" id="GO:0005576">
    <property type="term" value="C:extracellular region"/>
    <property type="evidence" value="ECO:0000318"/>
    <property type="project" value="GO_Central"/>
</dbReference>
<feature type="domain" description="EGF-like" evidence="7">
    <location>
        <begin position="1"/>
        <end position="35"/>
    </location>
</feature>
<name>F6VGQ2_CIOIN</name>
<reference evidence="8" key="2">
    <citation type="journal article" date="2008" name="Genome Biol.">
        <title>Improved genome assembly and evidence-based global gene model set for the chordate Ciona intestinalis: new insight into intron and operon populations.</title>
        <authorList>
            <person name="Satou Y."/>
            <person name="Mineta K."/>
            <person name="Ogasawara M."/>
            <person name="Sasakura Y."/>
            <person name="Shoguchi E."/>
            <person name="Ueno K."/>
            <person name="Yamada L."/>
            <person name="Matsumoto J."/>
            <person name="Wasserscheid J."/>
            <person name="Dewar K."/>
            <person name="Wiley G.B."/>
            <person name="Macmil S.L."/>
            <person name="Roe B.A."/>
            <person name="Zeller R.W."/>
            <person name="Hastings K.E."/>
            <person name="Lemaire P."/>
            <person name="Lindquist E."/>
            <person name="Endo T."/>
            <person name="Hotta K."/>
            <person name="Inaba K."/>
        </authorList>
    </citation>
    <scope>NUCLEOTIDE SEQUENCE [LARGE SCALE GENOMIC DNA]</scope>
    <source>
        <strain evidence="8">wild type</strain>
    </source>
</reference>
<evidence type="ECO:0000256" key="2">
    <source>
        <dbReference type="ARBA" id="ARBA00022729"/>
    </source>
</evidence>
<dbReference type="Pfam" id="PF07645">
    <property type="entry name" value="EGF_CA"/>
    <property type="match status" value="1"/>
</dbReference>
<reference evidence="9" key="1">
    <citation type="journal article" date="2002" name="Science">
        <title>The draft genome of Ciona intestinalis: insights into chordate and vertebrate origins.</title>
        <authorList>
            <person name="Dehal P."/>
            <person name="Satou Y."/>
            <person name="Campbell R.K."/>
            <person name="Chapman J."/>
            <person name="Degnan B."/>
            <person name="De Tomaso A."/>
            <person name="Davidson B."/>
            <person name="Di Gregorio A."/>
            <person name="Gelpke M."/>
            <person name="Goodstein D.M."/>
            <person name="Harafuji N."/>
            <person name="Hastings K.E."/>
            <person name="Ho I."/>
            <person name="Hotta K."/>
            <person name="Huang W."/>
            <person name="Kawashima T."/>
            <person name="Lemaire P."/>
            <person name="Martinez D."/>
            <person name="Meinertzhagen I.A."/>
            <person name="Necula S."/>
            <person name="Nonaka M."/>
            <person name="Putnam N."/>
            <person name="Rash S."/>
            <person name="Saiga H."/>
            <person name="Satake M."/>
            <person name="Terry A."/>
            <person name="Yamada L."/>
            <person name="Wang H.G."/>
            <person name="Awazu S."/>
            <person name="Azumi K."/>
            <person name="Boore J."/>
            <person name="Branno M."/>
            <person name="Chin-Bow S."/>
            <person name="DeSantis R."/>
            <person name="Doyle S."/>
            <person name="Francino P."/>
            <person name="Keys D.N."/>
            <person name="Haga S."/>
            <person name="Hayashi H."/>
            <person name="Hino K."/>
            <person name="Imai K.S."/>
            <person name="Inaba K."/>
            <person name="Kano S."/>
            <person name="Kobayashi K."/>
            <person name="Kobayashi M."/>
            <person name="Lee B.I."/>
            <person name="Makabe K.W."/>
            <person name="Manohar C."/>
            <person name="Matassi G."/>
            <person name="Medina M."/>
            <person name="Mochizuki Y."/>
            <person name="Mount S."/>
            <person name="Morishita T."/>
            <person name="Miura S."/>
            <person name="Nakayama A."/>
            <person name="Nishizaka S."/>
            <person name="Nomoto H."/>
            <person name="Ohta F."/>
            <person name="Oishi K."/>
            <person name="Rigoutsos I."/>
            <person name="Sano M."/>
            <person name="Sasaki A."/>
            <person name="Sasakura Y."/>
            <person name="Shoguchi E."/>
            <person name="Shin-i T."/>
            <person name="Spagnuolo A."/>
            <person name="Stainier D."/>
            <person name="Suzuki M.M."/>
            <person name="Tassy O."/>
            <person name="Takatori N."/>
            <person name="Tokuoka M."/>
            <person name="Yagi K."/>
            <person name="Yoshizaki F."/>
            <person name="Wada S."/>
            <person name="Zhang C."/>
            <person name="Hyatt P.D."/>
            <person name="Larimer F."/>
            <person name="Detter C."/>
            <person name="Doggett N."/>
            <person name="Glavina T."/>
            <person name="Hawkins T."/>
            <person name="Richardson P."/>
            <person name="Lucas S."/>
            <person name="Kohara Y."/>
            <person name="Levine M."/>
            <person name="Satoh N."/>
            <person name="Rokhsar D.S."/>
        </authorList>
    </citation>
    <scope>NUCLEOTIDE SEQUENCE [LARGE SCALE GENOMIC DNA]</scope>
</reference>
<keyword evidence="3" id="KW-0677">Repeat</keyword>
<dbReference type="InterPro" id="IPR049883">
    <property type="entry name" value="NOTCH1_EGF-like"/>
</dbReference>
<evidence type="ECO:0000313" key="8">
    <source>
        <dbReference type="Ensembl" id="ENSCINP00000028392.2"/>
    </source>
</evidence>
<dbReference type="Gene3D" id="2.10.25.10">
    <property type="entry name" value="Laminin"/>
    <property type="match status" value="3"/>
</dbReference>